<protein>
    <submittedName>
        <fullName evidence="3">Helix-turn-helix domain-containing protein</fullName>
    </submittedName>
</protein>
<dbReference type="Gene3D" id="1.10.260.40">
    <property type="entry name" value="lambda repressor-like DNA-binding domains"/>
    <property type="match status" value="1"/>
</dbReference>
<evidence type="ECO:0000259" key="2">
    <source>
        <dbReference type="PROSITE" id="PS50943"/>
    </source>
</evidence>
<keyword evidence="1" id="KW-0238">DNA-binding</keyword>
<proteinExistence type="predicted"/>
<gene>
    <name evidence="3" type="ORF">KTH89_13140</name>
</gene>
<feature type="domain" description="HTH cro/C1-type" evidence="2">
    <location>
        <begin position="7"/>
        <end position="61"/>
    </location>
</feature>
<dbReference type="SUPFAM" id="SSF47413">
    <property type="entry name" value="lambda repressor-like DNA-binding domains"/>
    <property type="match status" value="1"/>
</dbReference>
<dbReference type="EMBL" id="JAHQCW010000021">
    <property type="protein sequence ID" value="MBU9737488.1"/>
    <property type="molecule type" value="Genomic_DNA"/>
</dbReference>
<comment type="caution">
    <text evidence="3">The sequence shown here is derived from an EMBL/GenBank/DDBJ whole genome shotgun (WGS) entry which is preliminary data.</text>
</comment>
<name>A0A949K700_9FIRM</name>
<dbReference type="CDD" id="cd00093">
    <property type="entry name" value="HTH_XRE"/>
    <property type="match status" value="1"/>
</dbReference>
<dbReference type="GO" id="GO:0003677">
    <property type="term" value="F:DNA binding"/>
    <property type="evidence" value="ECO:0007669"/>
    <property type="project" value="UniProtKB-KW"/>
</dbReference>
<dbReference type="Proteomes" id="UP000712157">
    <property type="component" value="Unassembled WGS sequence"/>
</dbReference>
<organism evidence="3 4">
    <name type="scientific">Diplocloster agilis</name>
    <dbReference type="NCBI Taxonomy" id="2850323"/>
    <lineage>
        <taxon>Bacteria</taxon>
        <taxon>Bacillati</taxon>
        <taxon>Bacillota</taxon>
        <taxon>Clostridia</taxon>
        <taxon>Lachnospirales</taxon>
        <taxon>Lachnospiraceae</taxon>
        <taxon>Diplocloster</taxon>
    </lineage>
</organism>
<evidence type="ECO:0000313" key="4">
    <source>
        <dbReference type="Proteomes" id="UP000712157"/>
    </source>
</evidence>
<evidence type="ECO:0000256" key="1">
    <source>
        <dbReference type="ARBA" id="ARBA00023125"/>
    </source>
</evidence>
<dbReference type="RefSeq" id="WP_158345504.1">
    <property type="nucleotide sequence ID" value="NZ_JAHQCY010000024.1"/>
</dbReference>
<dbReference type="InterPro" id="IPR010982">
    <property type="entry name" value="Lambda_DNA-bd_dom_sf"/>
</dbReference>
<sequence length="68" mass="7820">MELGEKLAYYRHAKGLTQCEAAKMLHVSRQCLGNWEAGRREPSIEAFARICQLYGITAELLFPDELEY</sequence>
<dbReference type="SMART" id="SM00530">
    <property type="entry name" value="HTH_XRE"/>
    <property type="match status" value="1"/>
</dbReference>
<evidence type="ECO:0000313" key="3">
    <source>
        <dbReference type="EMBL" id="MBU9737488.1"/>
    </source>
</evidence>
<accession>A0A949K700</accession>
<dbReference type="InterPro" id="IPR001387">
    <property type="entry name" value="Cro/C1-type_HTH"/>
</dbReference>
<dbReference type="PANTHER" id="PTHR46558">
    <property type="entry name" value="TRACRIPTIONAL REGULATORY PROTEIN-RELATED-RELATED"/>
    <property type="match status" value="1"/>
</dbReference>
<keyword evidence="4" id="KW-1185">Reference proteome</keyword>
<dbReference type="AlphaFoldDB" id="A0A949K700"/>
<dbReference type="PROSITE" id="PS50943">
    <property type="entry name" value="HTH_CROC1"/>
    <property type="match status" value="1"/>
</dbReference>
<reference evidence="3" key="1">
    <citation type="submission" date="2021-06" db="EMBL/GenBank/DDBJ databases">
        <title>Description of novel taxa of the family Lachnospiraceae.</title>
        <authorList>
            <person name="Chaplin A.V."/>
            <person name="Sokolova S.R."/>
            <person name="Pikina A.P."/>
            <person name="Korzhanova M."/>
            <person name="Belova V."/>
            <person name="Korostin D."/>
            <person name="Efimov B.A."/>
        </authorList>
    </citation>
    <scope>NUCLEOTIDE SEQUENCE</scope>
    <source>
        <strain evidence="3">ASD5720</strain>
    </source>
</reference>
<dbReference type="PANTHER" id="PTHR46558:SF4">
    <property type="entry name" value="DNA-BIDING PHAGE PROTEIN"/>
    <property type="match status" value="1"/>
</dbReference>
<dbReference type="Pfam" id="PF13560">
    <property type="entry name" value="HTH_31"/>
    <property type="match status" value="1"/>
</dbReference>